<organism evidence="1 2">
    <name type="scientific">Duganella vulcania</name>
    <dbReference type="NCBI Taxonomy" id="2692166"/>
    <lineage>
        <taxon>Bacteria</taxon>
        <taxon>Pseudomonadati</taxon>
        <taxon>Pseudomonadota</taxon>
        <taxon>Betaproteobacteria</taxon>
        <taxon>Burkholderiales</taxon>
        <taxon>Oxalobacteraceae</taxon>
        <taxon>Telluria group</taxon>
        <taxon>Duganella</taxon>
    </lineage>
</organism>
<evidence type="ECO:0000313" key="1">
    <source>
        <dbReference type="EMBL" id="MYM87995.1"/>
    </source>
</evidence>
<dbReference type="Proteomes" id="UP000470302">
    <property type="component" value="Unassembled WGS sequence"/>
</dbReference>
<protein>
    <submittedName>
        <fullName evidence="1">Uncharacterized protein</fullName>
    </submittedName>
</protein>
<dbReference type="EMBL" id="WWCW01000035">
    <property type="protein sequence ID" value="MYM87995.1"/>
    <property type="molecule type" value="Genomic_DNA"/>
</dbReference>
<evidence type="ECO:0000313" key="2">
    <source>
        <dbReference type="Proteomes" id="UP000470302"/>
    </source>
</evidence>
<proteinExistence type="predicted"/>
<accession>A0A845G3K7</accession>
<name>A0A845G3K7_9BURK</name>
<reference evidence="1 2" key="1">
    <citation type="submission" date="2020-01" db="EMBL/GenBank/DDBJ databases">
        <title>Novel species isolated from a subtropical stream in China.</title>
        <authorList>
            <person name="Lu H."/>
        </authorList>
    </citation>
    <scope>NUCLEOTIDE SEQUENCE [LARGE SCALE GENOMIC DNA]</scope>
    <source>
        <strain evidence="1 2">FT82W</strain>
    </source>
</reference>
<comment type="caution">
    <text evidence="1">The sequence shown here is derived from an EMBL/GenBank/DDBJ whole genome shotgun (WGS) entry which is preliminary data.</text>
</comment>
<gene>
    <name evidence="1" type="ORF">GTP91_12500</name>
</gene>
<dbReference type="AlphaFoldDB" id="A0A845G3K7"/>
<sequence>MATGKLELKTDNFGLQMFLKRSVTRFAAPQPPGELEKAVEELYNFFVKYERILGKELAVISK</sequence>